<evidence type="ECO:0000256" key="1">
    <source>
        <dbReference type="ARBA" id="ARBA00004141"/>
    </source>
</evidence>
<evidence type="ECO:0000256" key="6">
    <source>
        <dbReference type="SAM" id="Phobius"/>
    </source>
</evidence>
<feature type="transmembrane region" description="Helical" evidence="6">
    <location>
        <begin position="42"/>
        <end position="62"/>
    </location>
</feature>
<evidence type="ECO:0000313" key="8">
    <source>
        <dbReference type="Proteomes" id="UP001597010"/>
    </source>
</evidence>
<proteinExistence type="inferred from homology"/>
<comment type="subcellular location">
    <subcellularLocation>
        <location evidence="1">Membrane</location>
        <topology evidence="1">Multi-pass membrane protein</topology>
    </subcellularLocation>
</comment>
<keyword evidence="3 6" id="KW-0812">Transmembrane</keyword>
<gene>
    <name evidence="7" type="ORF">ACFQZX_17465</name>
</gene>
<dbReference type="EMBL" id="JBHTHZ010000014">
    <property type="protein sequence ID" value="MFD0795415.1"/>
    <property type="molecule type" value="Genomic_DNA"/>
</dbReference>
<keyword evidence="8" id="KW-1185">Reference proteome</keyword>
<evidence type="ECO:0000256" key="2">
    <source>
        <dbReference type="ARBA" id="ARBA00009773"/>
    </source>
</evidence>
<dbReference type="RefSeq" id="WP_377117791.1">
    <property type="nucleotide sequence ID" value="NZ_JBHTHZ010000014.1"/>
</dbReference>
<feature type="transmembrane region" description="Helical" evidence="6">
    <location>
        <begin position="147"/>
        <end position="168"/>
    </location>
</feature>
<evidence type="ECO:0000256" key="3">
    <source>
        <dbReference type="ARBA" id="ARBA00022692"/>
    </source>
</evidence>
<keyword evidence="5 6" id="KW-0472">Membrane</keyword>
<comment type="similarity">
    <text evidence="2">Belongs to the autoinducer-2 exporter (AI-2E) (TC 2.A.86) family.</text>
</comment>
<feature type="transmembrane region" description="Helical" evidence="6">
    <location>
        <begin position="18"/>
        <end position="35"/>
    </location>
</feature>
<evidence type="ECO:0000256" key="4">
    <source>
        <dbReference type="ARBA" id="ARBA00022989"/>
    </source>
</evidence>
<reference evidence="8" key="1">
    <citation type="journal article" date="2019" name="Int. J. Syst. Evol. Microbiol.">
        <title>The Global Catalogue of Microorganisms (GCM) 10K type strain sequencing project: providing services to taxonomists for standard genome sequencing and annotation.</title>
        <authorList>
            <consortium name="The Broad Institute Genomics Platform"/>
            <consortium name="The Broad Institute Genome Sequencing Center for Infectious Disease"/>
            <person name="Wu L."/>
            <person name="Ma J."/>
        </authorList>
    </citation>
    <scope>NUCLEOTIDE SEQUENCE [LARGE SCALE GENOMIC DNA]</scope>
    <source>
        <strain evidence="8">CCUG 61484</strain>
    </source>
</reference>
<keyword evidence="4 6" id="KW-1133">Transmembrane helix</keyword>
<evidence type="ECO:0000313" key="7">
    <source>
        <dbReference type="EMBL" id="MFD0795415.1"/>
    </source>
</evidence>
<dbReference type="PANTHER" id="PTHR21716:SF62">
    <property type="entry name" value="TRANSPORT PROTEIN YDBI-RELATED"/>
    <property type="match status" value="1"/>
</dbReference>
<evidence type="ECO:0000256" key="5">
    <source>
        <dbReference type="ARBA" id="ARBA00023136"/>
    </source>
</evidence>
<dbReference type="InterPro" id="IPR002549">
    <property type="entry name" value="AI-2E-like"/>
</dbReference>
<feature type="transmembrane region" description="Helical" evidence="6">
    <location>
        <begin position="209"/>
        <end position="239"/>
    </location>
</feature>
<sequence length="351" mass="37895">MLKTQKTSADGASFNNKLWKAGGILSLIVILLLLFKALFGMLLLLLAGILMAVYFHGCAGLMNKWLHIPYKAAVFLSVFLNSVLMIAFLWFVGARLEQQITELSETLPRTIGHAKEWLRGSPIGTKALDYLSVSADSGKTFSIAKQLFSSSFGILSDLYIIILLGLFFTAGPGVYKRGIIKILPPAAKEKGSKVLDELYKVLKNWIKGLLFGFVFIAVLTGLGLYIIGMPLILTLALIAGLMNFIPNFGPIIALVPAFLLALTDGITTALIVAGLYTGIQVVQSAVTQPLIQKKMVNIPPALVVFGQVAMGLLGGFWGVLLATPIIAILMTLVNKLYVERQSNAIAVDPTN</sequence>
<dbReference type="Proteomes" id="UP001597010">
    <property type="component" value="Unassembled WGS sequence"/>
</dbReference>
<dbReference type="Pfam" id="PF01594">
    <property type="entry name" value="AI-2E_transport"/>
    <property type="match status" value="1"/>
</dbReference>
<protein>
    <submittedName>
        <fullName evidence="7">AI-2E family transporter</fullName>
    </submittedName>
</protein>
<accession>A0ABW3AWZ2</accession>
<name>A0ABW3AWZ2_9SPHI</name>
<feature type="transmembrane region" description="Helical" evidence="6">
    <location>
        <begin position="251"/>
        <end position="276"/>
    </location>
</feature>
<feature type="transmembrane region" description="Helical" evidence="6">
    <location>
        <begin position="68"/>
        <end position="92"/>
    </location>
</feature>
<feature type="transmembrane region" description="Helical" evidence="6">
    <location>
        <begin position="304"/>
        <end position="333"/>
    </location>
</feature>
<organism evidence="7 8">
    <name type="scientific">Mucilaginibacter litoreus</name>
    <dbReference type="NCBI Taxonomy" id="1048221"/>
    <lineage>
        <taxon>Bacteria</taxon>
        <taxon>Pseudomonadati</taxon>
        <taxon>Bacteroidota</taxon>
        <taxon>Sphingobacteriia</taxon>
        <taxon>Sphingobacteriales</taxon>
        <taxon>Sphingobacteriaceae</taxon>
        <taxon>Mucilaginibacter</taxon>
    </lineage>
</organism>
<dbReference type="PANTHER" id="PTHR21716">
    <property type="entry name" value="TRANSMEMBRANE PROTEIN"/>
    <property type="match status" value="1"/>
</dbReference>
<comment type="caution">
    <text evidence="7">The sequence shown here is derived from an EMBL/GenBank/DDBJ whole genome shotgun (WGS) entry which is preliminary data.</text>
</comment>